<dbReference type="CDD" id="cd01650">
    <property type="entry name" value="RT_nLTR_like"/>
    <property type="match status" value="1"/>
</dbReference>
<dbReference type="Gene3D" id="3.30.420.10">
    <property type="entry name" value="Ribonuclease H-like superfamily/Ribonuclease H"/>
    <property type="match status" value="1"/>
</dbReference>
<keyword evidence="3" id="KW-1185">Reference proteome</keyword>
<dbReference type="Pfam" id="PF03372">
    <property type="entry name" value="Exo_endo_phos"/>
    <property type="match status" value="1"/>
</dbReference>
<dbReference type="SUPFAM" id="SSF56219">
    <property type="entry name" value="DNase I-like"/>
    <property type="match status" value="1"/>
</dbReference>
<feature type="domain" description="Reverse transcriptase" evidence="1">
    <location>
        <begin position="474"/>
        <end position="753"/>
    </location>
</feature>
<dbReference type="PROSITE" id="PS50878">
    <property type="entry name" value="RT_POL"/>
    <property type="match status" value="1"/>
</dbReference>
<comment type="caution">
    <text evidence="2">The sequence shown here is derived from an EMBL/GenBank/DDBJ whole genome shotgun (WGS) entry which is preliminary data.</text>
</comment>
<dbReference type="Pfam" id="PF00078">
    <property type="entry name" value="RVT_1"/>
    <property type="match status" value="1"/>
</dbReference>
<dbReference type="GO" id="GO:0003676">
    <property type="term" value="F:nucleic acid binding"/>
    <property type="evidence" value="ECO:0007669"/>
    <property type="project" value="InterPro"/>
</dbReference>
<dbReference type="SUPFAM" id="SSF53098">
    <property type="entry name" value="Ribonuclease H-like"/>
    <property type="match status" value="1"/>
</dbReference>
<reference evidence="2" key="1">
    <citation type="submission" date="2022-07" db="EMBL/GenBank/DDBJ databases">
        <authorList>
            <person name="Macas J."/>
            <person name="Novak P."/>
            <person name="Neumann P."/>
        </authorList>
    </citation>
    <scope>NUCLEOTIDE SEQUENCE</scope>
</reference>
<evidence type="ECO:0000313" key="2">
    <source>
        <dbReference type="EMBL" id="CAH9144347.1"/>
    </source>
</evidence>
<dbReference type="InterPro" id="IPR026960">
    <property type="entry name" value="RVT-Znf"/>
</dbReference>
<dbReference type="PANTHER" id="PTHR33116">
    <property type="entry name" value="REVERSE TRANSCRIPTASE ZINC-BINDING DOMAIN-CONTAINING PROTEIN-RELATED-RELATED"/>
    <property type="match status" value="1"/>
</dbReference>
<proteinExistence type="predicted"/>
<name>A0AAV0GAE3_9ASTE</name>
<dbReference type="GO" id="GO:0004523">
    <property type="term" value="F:RNA-DNA hybrid ribonuclease activity"/>
    <property type="evidence" value="ECO:0007669"/>
    <property type="project" value="InterPro"/>
</dbReference>
<dbReference type="InterPro" id="IPR036397">
    <property type="entry name" value="RNaseH_sf"/>
</dbReference>
<dbReference type="InterPro" id="IPR005135">
    <property type="entry name" value="Endo/exonuclease/phosphatase"/>
</dbReference>
<organism evidence="2 3">
    <name type="scientific">Cuscuta epithymum</name>
    <dbReference type="NCBI Taxonomy" id="186058"/>
    <lineage>
        <taxon>Eukaryota</taxon>
        <taxon>Viridiplantae</taxon>
        <taxon>Streptophyta</taxon>
        <taxon>Embryophyta</taxon>
        <taxon>Tracheophyta</taxon>
        <taxon>Spermatophyta</taxon>
        <taxon>Magnoliopsida</taxon>
        <taxon>eudicotyledons</taxon>
        <taxon>Gunneridae</taxon>
        <taxon>Pentapetalae</taxon>
        <taxon>asterids</taxon>
        <taxon>lamiids</taxon>
        <taxon>Solanales</taxon>
        <taxon>Convolvulaceae</taxon>
        <taxon>Cuscuteae</taxon>
        <taxon>Cuscuta</taxon>
        <taxon>Cuscuta subgen. Cuscuta</taxon>
    </lineage>
</organism>
<dbReference type="InterPro" id="IPR036691">
    <property type="entry name" value="Endo/exonu/phosph_ase_sf"/>
</dbReference>
<dbReference type="InterPro" id="IPR012337">
    <property type="entry name" value="RNaseH-like_sf"/>
</dbReference>
<evidence type="ECO:0000313" key="3">
    <source>
        <dbReference type="Proteomes" id="UP001152523"/>
    </source>
</evidence>
<dbReference type="PANTHER" id="PTHR33116:SF82">
    <property type="entry name" value="RNASE H FAMILY PROTEIN"/>
    <property type="match status" value="1"/>
</dbReference>
<dbReference type="SUPFAM" id="SSF56672">
    <property type="entry name" value="DNA/RNA polymerases"/>
    <property type="match status" value="1"/>
</dbReference>
<dbReference type="CDD" id="cd06222">
    <property type="entry name" value="RNase_H_like"/>
    <property type="match status" value="1"/>
</dbReference>
<dbReference type="InterPro" id="IPR043502">
    <property type="entry name" value="DNA/RNA_pol_sf"/>
</dbReference>
<evidence type="ECO:0000259" key="1">
    <source>
        <dbReference type="PROSITE" id="PS50878"/>
    </source>
</evidence>
<dbReference type="Pfam" id="PF13966">
    <property type="entry name" value="zf-RVT"/>
    <property type="match status" value="1"/>
</dbReference>
<sequence>MNCLFWNVRGLESSCSRLYSLTQQWRIHILIVIEPIVANSKASNYKSQLGFNEVAISGINKIWVYWSSENVQLSDFIWHEQYVHFKVSSGSFLGWITGIYGDHNYVIRRQLWADLATFSQTMKDPWIVGGDFNSIANFNEHQGRGIPALASIQDFSNCISMCNLVDLPYNGCKYTWTGTRSNGRVWRRLDRCLINNLCLDLFDSIQISHLNSSPSDHNPILIQCSSCISYGPRPFRFQNMWTTHHTFMETVQRSWNAQNHGGGMRGLVRKLQALKKDLRNWNLKTFGNIFADIKCCEAEVLETEKTFEENPSSENREKWSQSRALLMSKYKLEKKFWKQKANIKWLKEGDANTAFFHSFVKIRNKMQTITSINDSDGNLLTSSPDIGAAAVDFFKGLYSVEPEVAADQILQFIPEIITEEDNIMLSSLPEEEEVKKAVWDLNPKGAPGPDGFNGKFFRKCWSIVGKDVTLAVQEFFLGINIPAGFASSWIVLIPKTDRPSSFSEFRPICLSNFVNKVCTKVLAFRLSSILSKIISKEQAGFMKGRDIADQALMAQEMIHAIDKKIRGGNVVIKLDMAKAFDRVSWKFLSDVLKRFGFSARFIMLVMNNLKSTFLSVLVNGSPQGFFKPLRGVKQGDPLSPFLFIIAAEGFSRALNWHMEQGHIKPYWMGNQGFPVSHLGFADDILVFLNGEIRSIIRFKKFIGLYQAASGQAVNLDKSSIVCGKYAERRSRILKDALGMNLSSLPMKYLGVNLHRGINRFNYCSQLISQFEKKSTPWKQKNLSQGGRLILIKHVLNSIPLHTLATDTLPKKVKRILECKMADFFWGSSNHKRKYHWKSWSRLCGPTEEGGLGIRSLTDLEKSFTLKLWWKWKTGNTFWNTFINDKYSREGNIIPKITDSPFWKRICAINSEALSACSYNSSGVICWDLESSGCFTLQSAYNFIREENVSTFAFKQIWHPGQHLKVKIFQWKLLLNILLVTNNLQRFGLVLNPSICPLCRKGADTMDHLFYQCGISFPVWVYFMGLFGIPVPHQNTSIRQILILWWLKAGNKHLEDMFKHNLPGIICWNIWKVYTNIIWGSEEGRVTSSFIIMQIKIYTQQWIYSLNNPHASTKLEDVFYGENLIPKSIKLTGRRFKLIKWNKPITGMKLNVDASFLPDKALGGAIMRDCNGRLVFAVRFPVQASFPLEAELKAILISTRWAIQAGYDKFQVETDSREAVLILLGKKNRRWERMIQETLLISNSLNIGFEHILREGNWTAHYLAKEGLG</sequence>
<dbReference type="Gene3D" id="3.60.10.10">
    <property type="entry name" value="Endonuclease/exonuclease/phosphatase"/>
    <property type="match status" value="1"/>
</dbReference>
<dbReference type="InterPro" id="IPR044730">
    <property type="entry name" value="RNase_H-like_dom_plant"/>
</dbReference>
<dbReference type="Proteomes" id="UP001152523">
    <property type="component" value="Unassembled WGS sequence"/>
</dbReference>
<protein>
    <recommendedName>
        <fullName evidence="1">Reverse transcriptase domain-containing protein</fullName>
    </recommendedName>
</protein>
<dbReference type="EMBL" id="CAMAPF010001064">
    <property type="protein sequence ID" value="CAH9144347.1"/>
    <property type="molecule type" value="Genomic_DNA"/>
</dbReference>
<dbReference type="AlphaFoldDB" id="A0AAV0GAE3"/>
<accession>A0AAV0GAE3</accession>
<dbReference type="Pfam" id="PF13456">
    <property type="entry name" value="RVT_3"/>
    <property type="match status" value="1"/>
</dbReference>
<dbReference type="InterPro" id="IPR002156">
    <property type="entry name" value="RNaseH_domain"/>
</dbReference>
<dbReference type="InterPro" id="IPR000477">
    <property type="entry name" value="RT_dom"/>
</dbReference>
<gene>
    <name evidence="2" type="ORF">CEPIT_LOCUS41377</name>
</gene>